<dbReference type="GO" id="GO:0004803">
    <property type="term" value="F:transposase activity"/>
    <property type="evidence" value="ECO:0007669"/>
    <property type="project" value="InterPro"/>
</dbReference>
<dbReference type="eggNOG" id="COG2963">
    <property type="taxonomic scope" value="Bacteria"/>
</dbReference>
<dbReference type="GO" id="GO:0006313">
    <property type="term" value="P:DNA transposition"/>
    <property type="evidence" value="ECO:0007669"/>
    <property type="project" value="InterPro"/>
</dbReference>
<organism evidence="1 2">
    <name type="scientific">Desulfotomaculum nigrificans (strain DSM 14880 / VKM B-2319 / CO-1-SRB)</name>
    <name type="common">Desulfotomaculum carboxydivorans</name>
    <dbReference type="NCBI Taxonomy" id="868595"/>
    <lineage>
        <taxon>Bacteria</taxon>
        <taxon>Bacillati</taxon>
        <taxon>Bacillota</taxon>
        <taxon>Clostridia</taxon>
        <taxon>Eubacteriales</taxon>
        <taxon>Desulfotomaculaceae</taxon>
        <taxon>Desulfotomaculum</taxon>
    </lineage>
</organism>
<dbReference type="SUPFAM" id="SSF46689">
    <property type="entry name" value="Homeodomain-like"/>
    <property type="match status" value="1"/>
</dbReference>
<sequence length="116" mass="13530">MRVTKNQYSDEFKEQIIKECQETGNVALVARKHEITTTTIHTWLKKQRQRGSVKPLPKAKEERCNAMEKQLKEVSTENYRLKRLLAEKELQLAILKDLMDCKNPRQPAELPLLRGG</sequence>
<dbReference type="Pfam" id="PF01527">
    <property type="entry name" value="HTH_Tnp_1"/>
    <property type="match status" value="1"/>
</dbReference>
<dbReference type="EMBL" id="CP002736">
    <property type="protein sequence ID" value="AEF93640.1"/>
    <property type="molecule type" value="Genomic_DNA"/>
</dbReference>
<accession>F6B8Y9</accession>
<dbReference type="Gene3D" id="1.10.10.60">
    <property type="entry name" value="Homeodomain-like"/>
    <property type="match status" value="1"/>
</dbReference>
<dbReference type="STRING" id="868595.Desca_0758"/>
<evidence type="ECO:0000313" key="2">
    <source>
        <dbReference type="Proteomes" id="UP000009226"/>
    </source>
</evidence>
<gene>
    <name evidence="1" type="ordered locus">Desca_0758</name>
</gene>
<dbReference type="KEGG" id="dca:Desca_0758"/>
<keyword evidence="2" id="KW-1185">Reference proteome</keyword>
<dbReference type="Proteomes" id="UP000009226">
    <property type="component" value="Chromosome"/>
</dbReference>
<name>F6B8Y9_DESCC</name>
<proteinExistence type="predicted"/>
<dbReference type="AlphaFoldDB" id="F6B8Y9"/>
<reference evidence="1 2" key="1">
    <citation type="submission" date="2011-05" db="EMBL/GenBank/DDBJ databases">
        <title>Complete sequence of Desulfotomaculum carboxydivorans CO-1-SRB.</title>
        <authorList>
            <consortium name="US DOE Joint Genome Institute"/>
            <person name="Lucas S."/>
            <person name="Han J."/>
            <person name="Lapidus A."/>
            <person name="Cheng J.-F."/>
            <person name="Goodwin L."/>
            <person name="Pitluck S."/>
            <person name="Peters L."/>
            <person name="Mikhailova N."/>
            <person name="Lu M."/>
            <person name="Han C."/>
            <person name="Tapia R."/>
            <person name="Land M."/>
            <person name="Hauser L."/>
            <person name="Kyrpides N."/>
            <person name="Ivanova N."/>
            <person name="Pagani I."/>
            <person name="Stams A."/>
            <person name="Plugge C."/>
            <person name="Muyzer G."/>
            <person name="Kuever J."/>
            <person name="Parshina S."/>
            <person name="Ivanova A."/>
            <person name="Nazina T."/>
            <person name="Woyke T."/>
        </authorList>
    </citation>
    <scope>NUCLEOTIDE SEQUENCE [LARGE SCALE GENOMIC DNA]</scope>
    <source>
        <strain evidence="2">DSM 14880 / VKM B-2319 / CO-1-SRB</strain>
    </source>
</reference>
<evidence type="ECO:0000313" key="1">
    <source>
        <dbReference type="EMBL" id="AEF93640.1"/>
    </source>
</evidence>
<dbReference type="InterPro" id="IPR002514">
    <property type="entry name" value="Transposase_8"/>
</dbReference>
<dbReference type="GO" id="GO:0003677">
    <property type="term" value="F:DNA binding"/>
    <property type="evidence" value="ECO:0007669"/>
    <property type="project" value="InterPro"/>
</dbReference>
<dbReference type="HOGENOM" id="CLU_175529_1_0_9"/>
<dbReference type="InterPro" id="IPR009057">
    <property type="entry name" value="Homeodomain-like_sf"/>
</dbReference>
<protein>
    <submittedName>
        <fullName evidence="1">Transposase IS3/IS911 family protein</fullName>
    </submittedName>
</protein>